<organism evidence="7 8">
    <name type="scientific">Oldenlandia corymbosa var. corymbosa</name>
    <dbReference type="NCBI Taxonomy" id="529605"/>
    <lineage>
        <taxon>Eukaryota</taxon>
        <taxon>Viridiplantae</taxon>
        <taxon>Streptophyta</taxon>
        <taxon>Embryophyta</taxon>
        <taxon>Tracheophyta</taxon>
        <taxon>Spermatophyta</taxon>
        <taxon>Magnoliopsida</taxon>
        <taxon>eudicotyledons</taxon>
        <taxon>Gunneridae</taxon>
        <taxon>Pentapetalae</taxon>
        <taxon>asterids</taxon>
        <taxon>lamiids</taxon>
        <taxon>Gentianales</taxon>
        <taxon>Rubiaceae</taxon>
        <taxon>Rubioideae</taxon>
        <taxon>Spermacoceae</taxon>
        <taxon>Hedyotis-Oldenlandia complex</taxon>
        <taxon>Oldenlandia</taxon>
    </lineage>
</organism>
<dbReference type="PANTHER" id="PTHR47991">
    <property type="entry name" value="OXOGLUTARATE/IRON-DEPENDENT DIOXYGENASE"/>
    <property type="match status" value="1"/>
</dbReference>
<accession>A0AAV1CYZ5</accession>
<dbReference type="EMBL" id="OX459120">
    <property type="protein sequence ID" value="CAI9100855.1"/>
    <property type="molecule type" value="Genomic_DNA"/>
</dbReference>
<evidence type="ECO:0000256" key="4">
    <source>
        <dbReference type="RuleBase" id="RU003682"/>
    </source>
</evidence>
<dbReference type="InterPro" id="IPR044861">
    <property type="entry name" value="IPNS-like_FE2OG_OXY"/>
</dbReference>
<protein>
    <submittedName>
        <fullName evidence="7">OLC1v1038040C1</fullName>
    </submittedName>
</protein>
<dbReference type="GO" id="GO:0016706">
    <property type="term" value="F:2-oxoglutarate-dependent dioxygenase activity"/>
    <property type="evidence" value="ECO:0007669"/>
    <property type="project" value="UniProtKB-ARBA"/>
</dbReference>
<feature type="domain" description="Fe2OG dioxygenase" evidence="6">
    <location>
        <begin position="202"/>
        <end position="315"/>
    </location>
</feature>
<dbReference type="InterPro" id="IPR005123">
    <property type="entry name" value="Oxoglu/Fe-dep_dioxygenase_dom"/>
</dbReference>
<sequence length="362" mass="41245">MSRNSISSPDGVGDKSADVELRRHRTVQELAEEGGGEVPEGYICRKGDRAASAVPLVDVPVIDLKLSASPDSVSDGELQKLQSALSSWGFFQVINHGIDCNLLDKLRENTRQFFRLPAEEKHIYARGPNEIEGYGNDMVLYENQTLDWTDRLYLLVHPEDSRKLHYWPQNPKSFRIVLEEYTTRLRVIVEILFKSMAKSLGLAEDCFLNKYGDTPMMHTRFNFYPLCPKPDVVQGVKPHADGTAITILLPDEKVEGLQFLKDDQWIRTQINPHALLVNVGDQMEMMSNGIFKSPVHRVITNSYKERISVATFCSPGSGEEVGPVEELINDTRPRLYKTVKDYYSIYFKYYQLGKRPIEAVRL</sequence>
<dbReference type="SUPFAM" id="SSF51197">
    <property type="entry name" value="Clavaminate synthase-like"/>
    <property type="match status" value="1"/>
</dbReference>
<dbReference type="GO" id="GO:0046872">
    <property type="term" value="F:metal ion binding"/>
    <property type="evidence" value="ECO:0007669"/>
    <property type="project" value="UniProtKB-KW"/>
</dbReference>
<keyword evidence="3 4" id="KW-0408">Iron</keyword>
<dbReference type="FunFam" id="2.60.120.330:FF:000018">
    <property type="entry name" value="2-oxoglutarate (2OG) and Fe(II)-dependent oxygenase superfamily protein"/>
    <property type="match status" value="1"/>
</dbReference>
<evidence type="ECO:0000256" key="5">
    <source>
        <dbReference type="SAM" id="MobiDB-lite"/>
    </source>
</evidence>
<reference evidence="7" key="1">
    <citation type="submission" date="2023-03" db="EMBL/GenBank/DDBJ databases">
        <authorList>
            <person name="Julca I."/>
        </authorList>
    </citation>
    <scope>NUCLEOTIDE SEQUENCE</scope>
</reference>
<dbReference type="PROSITE" id="PS51471">
    <property type="entry name" value="FE2OG_OXY"/>
    <property type="match status" value="1"/>
</dbReference>
<gene>
    <name evidence="7" type="ORF">OLC1_LOCUS10581</name>
</gene>
<dbReference type="Proteomes" id="UP001161247">
    <property type="component" value="Chromosome 3"/>
</dbReference>
<evidence type="ECO:0000256" key="2">
    <source>
        <dbReference type="ARBA" id="ARBA00022723"/>
    </source>
</evidence>
<dbReference type="Pfam" id="PF14226">
    <property type="entry name" value="DIOX_N"/>
    <property type="match status" value="1"/>
</dbReference>
<evidence type="ECO:0000313" key="8">
    <source>
        <dbReference type="Proteomes" id="UP001161247"/>
    </source>
</evidence>
<evidence type="ECO:0000313" key="7">
    <source>
        <dbReference type="EMBL" id="CAI9100855.1"/>
    </source>
</evidence>
<dbReference type="Gene3D" id="2.60.120.330">
    <property type="entry name" value="B-lactam Antibiotic, Isopenicillin N Synthase, Chain"/>
    <property type="match status" value="1"/>
</dbReference>
<dbReference type="InterPro" id="IPR026992">
    <property type="entry name" value="DIOX_N"/>
</dbReference>
<keyword evidence="8" id="KW-1185">Reference proteome</keyword>
<keyword evidence="2 4" id="KW-0479">Metal-binding</keyword>
<proteinExistence type="inferred from homology"/>
<dbReference type="InterPro" id="IPR027443">
    <property type="entry name" value="IPNS-like_sf"/>
</dbReference>
<comment type="similarity">
    <text evidence="1 4">Belongs to the iron/ascorbate-dependent oxidoreductase family.</text>
</comment>
<dbReference type="GO" id="GO:0009805">
    <property type="term" value="P:coumarin biosynthetic process"/>
    <property type="evidence" value="ECO:0007669"/>
    <property type="project" value="UniProtKB-ARBA"/>
</dbReference>
<dbReference type="GO" id="GO:0002238">
    <property type="term" value="P:response to molecule of fungal origin"/>
    <property type="evidence" value="ECO:0007669"/>
    <property type="project" value="UniProtKB-ARBA"/>
</dbReference>
<keyword evidence="4" id="KW-0560">Oxidoreductase</keyword>
<feature type="compositionally biased region" description="Basic and acidic residues" evidence="5">
    <location>
        <begin position="12"/>
        <end position="21"/>
    </location>
</feature>
<name>A0AAV1CYZ5_OLDCO</name>
<evidence type="ECO:0000259" key="6">
    <source>
        <dbReference type="PROSITE" id="PS51471"/>
    </source>
</evidence>
<dbReference type="InterPro" id="IPR050295">
    <property type="entry name" value="Plant_2OG-oxidoreductases"/>
</dbReference>
<evidence type="ECO:0000256" key="3">
    <source>
        <dbReference type="ARBA" id="ARBA00023004"/>
    </source>
</evidence>
<evidence type="ECO:0000256" key="1">
    <source>
        <dbReference type="ARBA" id="ARBA00008056"/>
    </source>
</evidence>
<dbReference type="AlphaFoldDB" id="A0AAV1CYZ5"/>
<feature type="region of interest" description="Disordered" evidence="5">
    <location>
        <begin position="1"/>
        <end position="34"/>
    </location>
</feature>
<dbReference type="Pfam" id="PF03171">
    <property type="entry name" value="2OG-FeII_Oxy"/>
    <property type="match status" value="1"/>
</dbReference>